<keyword evidence="1" id="KW-0663">Pyridoxal phosphate</keyword>
<dbReference type="EMBL" id="FCNW02000018">
    <property type="protein sequence ID" value="SAL45553.1"/>
    <property type="molecule type" value="Genomic_DNA"/>
</dbReference>
<dbReference type="Gene3D" id="3.90.1150.10">
    <property type="entry name" value="Aspartate Aminotransferase, domain 1"/>
    <property type="match status" value="1"/>
</dbReference>
<name>A0A158HNA0_9BURK</name>
<dbReference type="GO" id="GO:0008483">
    <property type="term" value="F:transaminase activity"/>
    <property type="evidence" value="ECO:0007669"/>
    <property type="project" value="UniProtKB-KW"/>
</dbReference>
<protein>
    <submittedName>
        <fullName evidence="3">Aminotransferase, class V</fullName>
    </submittedName>
</protein>
<evidence type="ECO:0000256" key="1">
    <source>
        <dbReference type="ARBA" id="ARBA00022898"/>
    </source>
</evidence>
<comment type="caution">
    <text evidence="3">The sequence shown here is derived from an EMBL/GenBank/DDBJ whole genome shotgun (WGS) entry which is preliminary data.</text>
</comment>
<feature type="domain" description="Aminotransferase class V" evidence="2">
    <location>
        <begin position="87"/>
        <end position="377"/>
    </location>
</feature>
<dbReference type="Gene3D" id="3.40.640.10">
    <property type="entry name" value="Type I PLP-dependent aspartate aminotransferase-like (Major domain)"/>
    <property type="match status" value="1"/>
</dbReference>
<dbReference type="Pfam" id="PF00266">
    <property type="entry name" value="Aminotran_5"/>
    <property type="match status" value="1"/>
</dbReference>
<gene>
    <name evidence="3" type="ORF">AWB65_03561</name>
</gene>
<dbReference type="InterPro" id="IPR000192">
    <property type="entry name" value="Aminotrans_V_dom"/>
</dbReference>
<dbReference type="InterPro" id="IPR015424">
    <property type="entry name" value="PyrdxlP-dep_Trfase"/>
</dbReference>
<dbReference type="OrthoDB" id="9764293at2"/>
<dbReference type="STRING" id="326474.AWB65_03561"/>
<evidence type="ECO:0000313" key="3">
    <source>
        <dbReference type="EMBL" id="SAL45553.1"/>
    </source>
</evidence>
<keyword evidence="3" id="KW-0032">Aminotransferase</keyword>
<evidence type="ECO:0000313" key="4">
    <source>
        <dbReference type="Proteomes" id="UP000054977"/>
    </source>
</evidence>
<dbReference type="InterPro" id="IPR015422">
    <property type="entry name" value="PyrdxlP-dep_Trfase_small"/>
</dbReference>
<reference evidence="3" key="1">
    <citation type="submission" date="2016-01" db="EMBL/GenBank/DDBJ databases">
        <authorList>
            <person name="Peeters C."/>
        </authorList>
    </citation>
    <scope>NUCLEOTIDE SEQUENCE [LARGE SCALE GENOMIC DNA]</scope>
    <source>
        <strain evidence="3">LMG 22934</strain>
    </source>
</reference>
<keyword evidence="4" id="KW-1185">Reference proteome</keyword>
<proteinExistence type="predicted"/>
<sequence length="416" mass="45504">MRELVYRLPVFDAALAALPSPPVEDIARDESYWNAVRALYSHSDALINLENGFWGAMAEPVKSMFLYWTERVNFETTFLIRDRWPAMMDGIRGQIAAAMGCGIEEIELTRNATEALLALIGGYNRLDPGDTVLYSDLDYPCGRDAMEWLRARRGVTPVRLTIPEPATRESVLDTYAAALRAHPRTRLVLLSHVCYATGLVMPVREIAAMAEAAGADVIVDAAHSWGQLDFDVPSLGAGFAALNLHKWVGAPLGCGAIYIRRDSLGAIDPHLGDRSWPADDIRSRVHTGSPNFAAWATLPAALELHLKIGARAKEARLRALRDAWVTPARELPCVAIQTPDDPSMVAGITSFRLHGRTSKVDNDAIVAALRERFGVFTVSRPGPDAGVVVRVTPAVFTRMSDVERLVEGVTVLSREG</sequence>
<organism evidence="3 4">
    <name type="scientific">Caballeronia humi</name>
    <dbReference type="NCBI Taxonomy" id="326474"/>
    <lineage>
        <taxon>Bacteria</taxon>
        <taxon>Pseudomonadati</taxon>
        <taxon>Pseudomonadota</taxon>
        <taxon>Betaproteobacteria</taxon>
        <taxon>Burkholderiales</taxon>
        <taxon>Burkholderiaceae</taxon>
        <taxon>Caballeronia</taxon>
    </lineage>
</organism>
<evidence type="ECO:0000259" key="2">
    <source>
        <dbReference type="Pfam" id="PF00266"/>
    </source>
</evidence>
<dbReference type="Proteomes" id="UP000054977">
    <property type="component" value="Unassembled WGS sequence"/>
</dbReference>
<dbReference type="PANTHER" id="PTHR43092">
    <property type="entry name" value="L-CYSTEINE DESULFHYDRASE"/>
    <property type="match status" value="1"/>
</dbReference>
<dbReference type="PANTHER" id="PTHR43092:SF6">
    <property type="entry name" value="BLR1280 PROTEIN"/>
    <property type="match status" value="1"/>
</dbReference>
<keyword evidence="3" id="KW-0808">Transferase</keyword>
<dbReference type="SUPFAM" id="SSF53383">
    <property type="entry name" value="PLP-dependent transferases"/>
    <property type="match status" value="1"/>
</dbReference>
<dbReference type="RefSeq" id="WP_087668411.1">
    <property type="nucleotide sequence ID" value="NZ_FCNW02000018.1"/>
</dbReference>
<accession>A0A158HNA0</accession>
<dbReference type="InterPro" id="IPR015421">
    <property type="entry name" value="PyrdxlP-dep_Trfase_major"/>
</dbReference>
<dbReference type="AlphaFoldDB" id="A0A158HNA0"/>